<evidence type="ECO:0000256" key="1">
    <source>
        <dbReference type="SAM" id="MobiDB-lite"/>
    </source>
</evidence>
<proteinExistence type="predicted"/>
<name>A0ABN2I5C8_9ACTN</name>
<feature type="compositionally biased region" description="Acidic residues" evidence="1">
    <location>
        <begin position="311"/>
        <end position="325"/>
    </location>
</feature>
<keyword evidence="3" id="KW-1185">Reference proteome</keyword>
<feature type="region of interest" description="Disordered" evidence="1">
    <location>
        <begin position="587"/>
        <end position="615"/>
    </location>
</feature>
<reference evidence="2 3" key="1">
    <citation type="journal article" date="2019" name="Int. J. Syst. Evol. Microbiol.">
        <title>The Global Catalogue of Microorganisms (GCM) 10K type strain sequencing project: providing services to taxonomists for standard genome sequencing and annotation.</title>
        <authorList>
            <consortium name="The Broad Institute Genomics Platform"/>
            <consortium name="The Broad Institute Genome Sequencing Center for Infectious Disease"/>
            <person name="Wu L."/>
            <person name="Ma J."/>
        </authorList>
    </citation>
    <scope>NUCLEOTIDE SEQUENCE [LARGE SCALE GENOMIC DNA]</scope>
    <source>
        <strain evidence="2 3">JCM 14718</strain>
    </source>
</reference>
<sequence>MTVPTRHVNQDTQNVLRQTYLIGPRRALHARPGPAMWRRVAGRLGASSADLKAIARTLPATLTFDGMSQFFTEMVGGRVGHADYFGLVSAMSNPVQGWRKIADHPDSDLYRLACSLVSAEGVTEFARPQRPVDAPAVPDRLAESDVDLPTFGAMSAEPRLTDVGSVDPETADVRPAEADFVRPAESDFADVRPAAAEVADVRPAAPEPEVVDVRVEAEPVVAPPRRRGRHSAPDADEIPKNPVPSVPENSVPENSVPENIVPAEVVAQSQPPVETVEALEPTAGPAEPVVAVDLVKAAKPAEKAESVEMVEPAEAEPVETTEPAEAEPATVESEPRLEKTADAARTQVTVENPEHDTVIDVDFADGELDLRDYDQGQEEVTGAHLIASFAQRDRLVDRLGERDTVINKLVDAIGNRDEAIEHRDQMIGMLVERDRLIERLFARLDERDAVINRLAEAIGKRDKAIEQRDQMITVLIEKVERYAQPEPAVRPGTPEPARTDRPLAHHGGQHTVSHPMSSQPVDTVEVPPRTTAEPFPSRTVRGGLPGIGARPAAALSHRSRLQGAAENGFDQRVLSAAELAQVPLGVVRRPAPGEPGAPAVVPARVSSQRPPDARP</sequence>
<feature type="compositionally biased region" description="Polar residues" evidence="1">
    <location>
        <begin position="510"/>
        <end position="521"/>
    </location>
</feature>
<comment type="caution">
    <text evidence="2">The sequence shown here is derived from an EMBL/GenBank/DDBJ whole genome shotgun (WGS) entry which is preliminary data.</text>
</comment>
<feature type="region of interest" description="Disordered" evidence="1">
    <location>
        <begin position="485"/>
        <end position="544"/>
    </location>
</feature>
<gene>
    <name evidence="2" type="ORF">GCM10009765_54950</name>
</gene>
<feature type="region of interest" description="Disordered" evidence="1">
    <location>
        <begin position="303"/>
        <end position="339"/>
    </location>
</feature>
<feature type="compositionally biased region" description="Low complexity" evidence="1">
    <location>
        <begin position="587"/>
        <end position="605"/>
    </location>
</feature>
<organism evidence="2 3">
    <name type="scientific">Fodinicola feengrottensis</name>
    <dbReference type="NCBI Taxonomy" id="435914"/>
    <lineage>
        <taxon>Bacteria</taxon>
        <taxon>Bacillati</taxon>
        <taxon>Actinomycetota</taxon>
        <taxon>Actinomycetes</taxon>
        <taxon>Mycobacteriales</taxon>
        <taxon>Fodinicola</taxon>
    </lineage>
</organism>
<accession>A0ABN2I5C8</accession>
<dbReference type="EMBL" id="BAAANY010000021">
    <property type="protein sequence ID" value="GAA1698541.1"/>
    <property type="molecule type" value="Genomic_DNA"/>
</dbReference>
<evidence type="ECO:0000313" key="2">
    <source>
        <dbReference type="EMBL" id="GAA1698541.1"/>
    </source>
</evidence>
<dbReference type="RefSeq" id="WP_344313291.1">
    <property type="nucleotide sequence ID" value="NZ_BAAANY010000021.1"/>
</dbReference>
<evidence type="ECO:0000313" key="3">
    <source>
        <dbReference type="Proteomes" id="UP001500618"/>
    </source>
</evidence>
<protein>
    <submittedName>
        <fullName evidence="2">Uncharacterized protein</fullName>
    </submittedName>
</protein>
<dbReference type="Proteomes" id="UP001500618">
    <property type="component" value="Unassembled WGS sequence"/>
</dbReference>
<feature type="region of interest" description="Disordered" evidence="1">
    <location>
        <begin position="221"/>
        <end position="253"/>
    </location>
</feature>